<dbReference type="InterPro" id="IPR020449">
    <property type="entry name" value="Tscrpt_reg_AraC-type_HTH"/>
</dbReference>
<evidence type="ECO:0000256" key="3">
    <source>
        <dbReference type="ARBA" id="ARBA00023163"/>
    </source>
</evidence>
<dbReference type="SUPFAM" id="SSF46689">
    <property type="entry name" value="Homeodomain-like"/>
    <property type="match status" value="2"/>
</dbReference>
<dbReference type="AlphaFoldDB" id="A0A097R006"/>
<dbReference type="InterPro" id="IPR009057">
    <property type="entry name" value="Homeodomain-like_sf"/>
</dbReference>
<evidence type="ECO:0000256" key="1">
    <source>
        <dbReference type="ARBA" id="ARBA00023015"/>
    </source>
</evidence>
<dbReference type="EMBL" id="CP009706">
    <property type="protein sequence ID" value="AIU72074.1"/>
    <property type="molecule type" value="Genomic_DNA"/>
</dbReference>
<dbReference type="PROSITE" id="PS00041">
    <property type="entry name" value="HTH_ARAC_FAMILY_1"/>
    <property type="match status" value="1"/>
</dbReference>
<dbReference type="InterPro" id="IPR029062">
    <property type="entry name" value="Class_I_gatase-like"/>
</dbReference>
<dbReference type="GO" id="GO:0043565">
    <property type="term" value="F:sequence-specific DNA binding"/>
    <property type="evidence" value="ECO:0007669"/>
    <property type="project" value="InterPro"/>
</dbReference>
<keyword evidence="1" id="KW-0805">Transcription regulation</keyword>
<dbReference type="NCBIfam" id="NF006902">
    <property type="entry name" value="PRK09393.1"/>
    <property type="match status" value="1"/>
</dbReference>
<feature type="domain" description="HTH araC/xylS-type" evidence="4">
    <location>
        <begin position="217"/>
        <end position="315"/>
    </location>
</feature>
<dbReference type="SMART" id="SM00342">
    <property type="entry name" value="HTH_ARAC"/>
    <property type="match status" value="1"/>
</dbReference>
<dbReference type="InterPro" id="IPR018060">
    <property type="entry name" value="HTH_AraC"/>
</dbReference>
<dbReference type="RefSeq" id="WP_025800641.1">
    <property type="nucleotide sequence ID" value="NZ_CP009706.1"/>
</dbReference>
<keyword evidence="3" id="KW-0804">Transcription</keyword>
<dbReference type="PROSITE" id="PS01124">
    <property type="entry name" value="HTH_ARAC_FAMILY_2"/>
    <property type="match status" value="1"/>
</dbReference>
<evidence type="ECO:0000256" key="2">
    <source>
        <dbReference type="ARBA" id="ARBA00023125"/>
    </source>
</evidence>
<gene>
    <name evidence="5" type="primary">ftrA</name>
    <name evidence="5" type="ORF">AT03_06480</name>
</gene>
<accession>A0A097R006</accession>
<evidence type="ECO:0000313" key="6">
    <source>
        <dbReference type="Proteomes" id="UP000029986"/>
    </source>
</evidence>
<dbReference type="Gene3D" id="3.40.50.880">
    <property type="match status" value="1"/>
</dbReference>
<dbReference type="CDD" id="cd03137">
    <property type="entry name" value="GATase1_AraC_1"/>
    <property type="match status" value="1"/>
</dbReference>
<dbReference type="PANTHER" id="PTHR43130">
    <property type="entry name" value="ARAC-FAMILY TRANSCRIPTIONAL REGULATOR"/>
    <property type="match status" value="1"/>
</dbReference>
<dbReference type="PANTHER" id="PTHR43130:SF3">
    <property type="entry name" value="HTH-TYPE TRANSCRIPTIONAL REGULATOR RV1931C"/>
    <property type="match status" value="1"/>
</dbReference>
<sequence>MNENPGLVATLAYDGLCSFEFGIALEVFALPRSEFDFPWYRHVVVGVDQGPMRAANGVTLLAEYGLEQLAQADTIIIPGWRGNDVMPPQPLIDALRSAYARGARFITICSGVFVLAAAGILAGTRVTTHWRYCEQLAKRYPDIQVDADVLYVDSGQVITSAGSAAGIDACLHLVSRDYGVQVANRVARRLVMAPQRSGGQKQFIPQTPVKKTTDALQRLMTQILTNLHLTWSVRIMAQEVNMSERTLVRRFVAVLGVPPATWLQQARMSLACELLELGEIQIERVAERCGFNTSEGFRQAFRQQFGVTPSIYRRRFSESNPQRSV</sequence>
<dbReference type="eggNOG" id="COG4977">
    <property type="taxonomic scope" value="Bacteria"/>
</dbReference>
<organism evidence="5 6">
    <name type="scientific">Hafnia alvei FB1</name>
    <dbReference type="NCBI Taxonomy" id="1453496"/>
    <lineage>
        <taxon>Bacteria</taxon>
        <taxon>Pseudomonadati</taxon>
        <taxon>Pseudomonadota</taxon>
        <taxon>Gammaproteobacteria</taxon>
        <taxon>Enterobacterales</taxon>
        <taxon>Hafniaceae</taxon>
        <taxon>Hafnia</taxon>
    </lineage>
</organism>
<dbReference type="InterPro" id="IPR002818">
    <property type="entry name" value="DJ-1/PfpI"/>
</dbReference>
<dbReference type="HOGENOM" id="CLU_000445_59_0_6"/>
<dbReference type="KEGG" id="hav:AT03_06480"/>
<proteinExistence type="predicted"/>
<dbReference type="OrthoDB" id="9803764at2"/>
<dbReference type="Pfam" id="PF12833">
    <property type="entry name" value="HTH_18"/>
    <property type="match status" value="1"/>
</dbReference>
<dbReference type="PRINTS" id="PR00032">
    <property type="entry name" value="HTHARAC"/>
</dbReference>
<dbReference type="Pfam" id="PF01965">
    <property type="entry name" value="DJ-1_PfpI"/>
    <property type="match status" value="1"/>
</dbReference>
<name>A0A097R006_HAFAL</name>
<dbReference type="SUPFAM" id="SSF52317">
    <property type="entry name" value="Class I glutamine amidotransferase-like"/>
    <property type="match status" value="1"/>
</dbReference>
<evidence type="ECO:0000259" key="4">
    <source>
        <dbReference type="PROSITE" id="PS01124"/>
    </source>
</evidence>
<keyword evidence="2" id="KW-0238">DNA-binding</keyword>
<dbReference type="GO" id="GO:0003700">
    <property type="term" value="F:DNA-binding transcription factor activity"/>
    <property type="evidence" value="ECO:0007669"/>
    <property type="project" value="InterPro"/>
</dbReference>
<dbReference type="InterPro" id="IPR018062">
    <property type="entry name" value="HTH_AraC-typ_CS"/>
</dbReference>
<reference evidence="5 6" key="1">
    <citation type="journal article" date="2014" name="Gut Pathog.">
        <title>Gene clusters of Hafnia alvei strain FB1 important in survival and pathogenesis: a draft genome perspective.</title>
        <authorList>
            <person name="Tan J.Y."/>
            <person name="Yin W.F."/>
            <person name="Chan K.G."/>
        </authorList>
    </citation>
    <scope>NUCLEOTIDE SEQUENCE [LARGE SCALE GENOMIC DNA]</scope>
    <source>
        <strain evidence="5 6">FB1</strain>
    </source>
</reference>
<evidence type="ECO:0000313" key="5">
    <source>
        <dbReference type="EMBL" id="AIU72074.1"/>
    </source>
</evidence>
<keyword evidence="6" id="KW-1185">Reference proteome</keyword>
<dbReference type="PATRIC" id="fig|1453496.5.peg.1300"/>
<dbReference type="InterPro" id="IPR052158">
    <property type="entry name" value="INH-QAR"/>
</dbReference>
<dbReference type="Gene3D" id="1.10.10.60">
    <property type="entry name" value="Homeodomain-like"/>
    <property type="match status" value="1"/>
</dbReference>
<dbReference type="Proteomes" id="UP000029986">
    <property type="component" value="Chromosome"/>
</dbReference>
<protein>
    <submittedName>
        <fullName evidence="5">Transcriptional regulator</fullName>
    </submittedName>
</protein>